<sequence length="90" mass="11069">MVRPTMLYGAQFCPDKHSHIKKIKMVKVMILRWMCGFTRRDRINNGYIRDMVTVTLMENKMRKSRLRWFGHVMRRCTYDLVRRCERLSRD</sequence>
<keyword evidence="2" id="KW-1185">Reference proteome</keyword>
<dbReference type="PANTHER" id="PTHR46238">
    <property type="entry name" value="REVERSE TRANSCRIPTASE DOMAIN-CONTAINING PROTEIN"/>
    <property type="match status" value="1"/>
</dbReference>
<dbReference type="AlphaFoldDB" id="A0A9J5YJG8"/>
<dbReference type="OrthoDB" id="1283502at2759"/>
<accession>A0A9J5YJG8</accession>
<protein>
    <submittedName>
        <fullName evidence="1">Uncharacterized protein</fullName>
    </submittedName>
</protein>
<proteinExistence type="predicted"/>
<name>A0A9J5YJG8_SOLCO</name>
<dbReference type="EMBL" id="JACXVP010000006">
    <property type="protein sequence ID" value="KAG5600481.1"/>
    <property type="molecule type" value="Genomic_DNA"/>
</dbReference>
<evidence type="ECO:0000313" key="1">
    <source>
        <dbReference type="EMBL" id="KAG5600481.1"/>
    </source>
</evidence>
<dbReference type="Proteomes" id="UP000824120">
    <property type="component" value="Chromosome 6"/>
</dbReference>
<organism evidence="1 2">
    <name type="scientific">Solanum commersonii</name>
    <name type="common">Commerson's wild potato</name>
    <name type="synonym">Commerson's nightshade</name>
    <dbReference type="NCBI Taxonomy" id="4109"/>
    <lineage>
        <taxon>Eukaryota</taxon>
        <taxon>Viridiplantae</taxon>
        <taxon>Streptophyta</taxon>
        <taxon>Embryophyta</taxon>
        <taxon>Tracheophyta</taxon>
        <taxon>Spermatophyta</taxon>
        <taxon>Magnoliopsida</taxon>
        <taxon>eudicotyledons</taxon>
        <taxon>Gunneridae</taxon>
        <taxon>Pentapetalae</taxon>
        <taxon>asterids</taxon>
        <taxon>lamiids</taxon>
        <taxon>Solanales</taxon>
        <taxon>Solanaceae</taxon>
        <taxon>Solanoideae</taxon>
        <taxon>Solaneae</taxon>
        <taxon>Solanum</taxon>
    </lineage>
</organism>
<gene>
    <name evidence="1" type="ORF">H5410_031851</name>
</gene>
<reference evidence="1 2" key="1">
    <citation type="submission" date="2020-09" db="EMBL/GenBank/DDBJ databases">
        <title>De no assembly of potato wild relative species, Solanum commersonii.</title>
        <authorList>
            <person name="Cho K."/>
        </authorList>
    </citation>
    <scope>NUCLEOTIDE SEQUENCE [LARGE SCALE GENOMIC DNA]</scope>
    <source>
        <strain evidence="1">LZ3.2</strain>
        <tissue evidence="1">Leaf</tissue>
    </source>
</reference>
<comment type="caution">
    <text evidence="1">The sequence shown here is derived from an EMBL/GenBank/DDBJ whole genome shotgun (WGS) entry which is preliminary data.</text>
</comment>
<evidence type="ECO:0000313" key="2">
    <source>
        <dbReference type="Proteomes" id="UP000824120"/>
    </source>
</evidence>
<dbReference type="PANTHER" id="PTHR46238:SF8">
    <property type="entry name" value="ENDONUCLEASE_EXONUCLEASE_PHOSPHATASE DOMAIN-CONTAINING PROTEIN"/>
    <property type="match status" value="1"/>
</dbReference>